<dbReference type="PROSITE" id="PS51898">
    <property type="entry name" value="TYR_RECOMBINASE"/>
    <property type="match status" value="1"/>
</dbReference>
<evidence type="ECO:0000313" key="7">
    <source>
        <dbReference type="EMBL" id="QJP88560.1"/>
    </source>
</evidence>
<protein>
    <submittedName>
        <fullName evidence="7">Tyrosine-type recombinase/integrase</fullName>
    </submittedName>
</protein>
<dbReference type="Gene3D" id="1.10.150.130">
    <property type="match status" value="1"/>
</dbReference>
<dbReference type="InterPro" id="IPR050090">
    <property type="entry name" value="Tyrosine_recombinase_XerCD"/>
</dbReference>
<dbReference type="InterPro" id="IPR011010">
    <property type="entry name" value="DNA_brk_join_enz"/>
</dbReference>
<dbReference type="PROSITE" id="PS51900">
    <property type="entry name" value="CB"/>
    <property type="match status" value="1"/>
</dbReference>
<evidence type="ECO:0000259" key="6">
    <source>
        <dbReference type="PROSITE" id="PS51900"/>
    </source>
</evidence>
<dbReference type="GO" id="GO:0003677">
    <property type="term" value="F:DNA binding"/>
    <property type="evidence" value="ECO:0007669"/>
    <property type="project" value="UniProtKB-UniRule"/>
</dbReference>
<evidence type="ECO:0000256" key="2">
    <source>
        <dbReference type="ARBA" id="ARBA00023125"/>
    </source>
</evidence>
<keyword evidence="2 4" id="KW-0238">DNA-binding</keyword>
<dbReference type="PANTHER" id="PTHR30349">
    <property type="entry name" value="PHAGE INTEGRASE-RELATED"/>
    <property type="match status" value="1"/>
</dbReference>
<feature type="domain" description="Core-binding (CB)" evidence="6">
    <location>
        <begin position="13"/>
        <end position="111"/>
    </location>
</feature>
<feature type="domain" description="Tyr recombinase" evidence="5">
    <location>
        <begin position="129"/>
        <end position="315"/>
    </location>
</feature>
<evidence type="ECO:0000256" key="1">
    <source>
        <dbReference type="ARBA" id="ARBA00008857"/>
    </source>
</evidence>
<dbReference type="AlphaFoldDB" id="A0A6M3ZFE6"/>
<gene>
    <name evidence="7" type="ORF">HIR78_11205</name>
</gene>
<dbReference type="EMBL" id="CP052842">
    <property type="protein sequence ID" value="QJP88560.1"/>
    <property type="molecule type" value="Genomic_DNA"/>
</dbReference>
<proteinExistence type="inferred from homology"/>
<evidence type="ECO:0000256" key="4">
    <source>
        <dbReference type="PROSITE-ProRule" id="PRU01248"/>
    </source>
</evidence>
<dbReference type="Pfam" id="PF00589">
    <property type="entry name" value="Phage_integrase"/>
    <property type="match status" value="1"/>
</dbReference>
<comment type="similarity">
    <text evidence="1">Belongs to the 'phage' integrase family.</text>
</comment>
<dbReference type="Gene3D" id="1.10.443.10">
    <property type="entry name" value="Intergrase catalytic core"/>
    <property type="match status" value="1"/>
</dbReference>
<dbReference type="InterPro" id="IPR002104">
    <property type="entry name" value="Integrase_catalytic"/>
</dbReference>
<dbReference type="InterPro" id="IPR013762">
    <property type="entry name" value="Integrase-like_cat_sf"/>
</dbReference>
<dbReference type="GO" id="GO:0006310">
    <property type="term" value="P:DNA recombination"/>
    <property type="evidence" value="ECO:0007669"/>
    <property type="project" value="UniProtKB-KW"/>
</dbReference>
<dbReference type="SUPFAM" id="SSF56349">
    <property type="entry name" value="DNA breaking-rejoining enzymes"/>
    <property type="match status" value="1"/>
</dbReference>
<evidence type="ECO:0000256" key="3">
    <source>
        <dbReference type="ARBA" id="ARBA00023172"/>
    </source>
</evidence>
<accession>A0A6M3ZFE6</accession>
<dbReference type="InterPro" id="IPR044068">
    <property type="entry name" value="CB"/>
</dbReference>
<keyword evidence="3" id="KW-0233">DNA recombination</keyword>
<dbReference type="GO" id="GO:0015074">
    <property type="term" value="P:DNA integration"/>
    <property type="evidence" value="ECO:0007669"/>
    <property type="project" value="InterPro"/>
</dbReference>
<reference evidence="7" key="1">
    <citation type="submission" date="2020-04" db="EMBL/GenBank/DDBJ databases">
        <title>Phage recombination drives evolution of spore-forming Bacilli.</title>
        <authorList>
            <person name="Dragos A."/>
            <person name="Kovacs A.T."/>
        </authorList>
    </citation>
    <scope>NUCLEOTIDE SEQUENCE</scope>
    <source>
        <strain evidence="7">168</strain>
    </source>
</reference>
<dbReference type="InterPro" id="IPR010998">
    <property type="entry name" value="Integrase_recombinase_N"/>
</dbReference>
<organism evidence="7">
    <name type="scientific">Bacillus subtilis (strain 168)</name>
    <dbReference type="NCBI Taxonomy" id="224308"/>
    <lineage>
        <taxon>Bacteria</taxon>
        <taxon>Bacillati</taxon>
        <taxon>Bacillota</taxon>
        <taxon>Bacilli</taxon>
        <taxon>Bacillales</taxon>
        <taxon>Bacillaceae</taxon>
        <taxon>Bacillus</taxon>
    </lineage>
</organism>
<evidence type="ECO:0000259" key="5">
    <source>
        <dbReference type="PROSITE" id="PS51898"/>
    </source>
</evidence>
<dbReference type="PANTHER" id="PTHR30349:SF64">
    <property type="entry name" value="PROPHAGE INTEGRASE INTD-RELATED"/>
    <property type="match status" value="1"/>
</dbReference>
<sequence length="353" mass="41567">MEVKKQTPSVRDYSIFNDINRWFDELDLRNRDDKSAFIEKSNTRTTYERHIREFFNYQVGKDIEYLTEEDVIIKKNDLMDYRTYLAKNKNNTNATINNKIAALKSLIKSLESEHDCESSVFNFRPLPTEKNPAGSFEGIPEAEEFAEAAFIHERQNRLMKKLFILFSVRTGARKSEVLRVKWEDITYSSKHDCYLVNFKKTKQKKARPVGISSSFYEELLTLKNEYGEHELIFHKLTVDSINDMWHRVCRVLNIPQERNLRPHSLRNTATNFSYNVSGDIKKVAAFSGHKNINVLNDHYLNKERDYSQDPGVIIDQDIDIDFLDTVTLDQFRQFFLDCDVSTLKKLKKFLELK</sequence>
<name>A0A6M3ZFE6_BACSU</name>